<protein>
    <submittedName>
        <fullName evidence="3">NADP-dependent oxidoreductase</fullName>
        <ecNumber evidence="3">1.-.-.-</ecNumber>
    </submittedName>
</protein>
<dbReference type="Gene3D" id="3.90.180.10">
    <property type="entry name" value="Medium-chain alcohol dehydrogenases, catalytic domain"/>
    <property type="match status" value="1"/>
</dbReference>
<evidence type="ECO:0000313" key="3">
    <source>
        <dbReference type="EMBL" id="MFC4336294.1"/>
    </source>
</evidence>
<proteinExistence type="predicted"/>
<comment type="caution">
    <text evidence="3">The sequence shown here is derived from an EMBL/GenBank/DDBJ whole genome shotgun (WGS) entry which is preliminary data.</text>
</comment>
<dbReference type="EC" id="1.-.-.-" evidence="3"/>
<dbReference type="PANTHER" id="PTHR43482">
    <property type="entry name" value="PROTEIN AST1-RELATED"/>
    <property type="match status" value="1"/>
</dbReference>
<keyword evidence="3" id="KW-0560">Oxidoreductase</keyword>
<dbReference type="SUPFAM" id="SSF50129">
    <property type="entry name" value="GroES-like"/>
    <property type="match status" value="1"/>
</dbReference>
<organism evidence="3 4">
    <name type="scientific">Salininema proteolyticum</name>
    <dbReference type="NCBI Taxonomy" id="1607685"/>
    <lineage>
        <taxon>Bacteria</taxon>
        <taxon>Bacillati</taxon>
        <taxon>Actinomycetota</taxon>
        <taxon>Actinomycetes</taxon>
        <taxon>Glycomycetales</taxon>
        <taxon>Glycomycetaceae</taxon>
        <taxon>Salininema</taxon>
    </lineage>
</organism>
<dbReference type="EMBL" id="JBHSDK010000018">
    <property type="protein sequence ID" value="MFC4336294.1"/>
    <property type="molecule type" value="Genomic_DNA"/>
</dbReference>
<feature type="region of interest" description="Disordered" evidence="1">
    <location>
        <begin position="1"/>
        <end position="23"/>
    </location>
</feature>
<dbReference type="InterPro" id="IPR020843">
    <property type="entry name" value="ER"/>
</dbReference>
<dbReference type="Pfam" id="PF08240">
    <property type="entry name" value="ADH_N"/>
    <property type="match status" value="1"/>
</dbReference>
<dbReference type="CDD" id="cd05289">
    <property type="entry name" value="MDR_like_2"/>
    <property type="match status" value="1"/>
</dbReference>
<dbReference type="InterPro" id="IPR011032">
    <property type="entry name" value="GroES-like_sf"/>
</dbReference>
<dbReference type="Gene3D" id="3.40.50.720">
    <property type="entry name" value="NAD(P)-binding Rossmann-like Domain"/>
    <property type="match status" value="1"/>
</dbReference>
<evidence type="ECO:0000313" key="4">
    <source>
        <dbReference type="Proteomes" id="UP001595823"/>
    </source>
</evidence>
<keyword evidence="4" id="KW-1185">Reference proteome</keyword>
<dbReference type="InterPro" id="IPR036291">
    <property type="entry name" value="NAD(P)-bd_dom_sf"/>
</dbReference>
<dbReference type="PANTHER" id="PTHR43482:SF1">
    <property type="entry name" value="PROTEIN AST1-RELATED"/>
    <property type="match status" value="1"/>
</dbReference>
<dbReference type="RefSeq" id="WP_380622066.1">
    <property type="nucleotide sequence ID" value="NZ_JBHSDK010000018.1"/>
</dbReference>
<accession>A0ABV8TZP7</accession>
<evidence type="ECO:0000256" key="1">
    <source>
        <dbReference type="SAM" id="MobiDB-lite"/>
    </source>
</evidence>
<dbReference type="InterPro" id="IPR052585">
    <property type="entry name" value="Lipid_raft_assoc_Zn_ADH"/>
</dbReference>
<dbReference type="GO" id="GO:0016491">
    <property type="term" value="F:oxidoreductase activity"/>
    <property type="evidence" value="ECO:0007669"/>
    <property type="project" value="UniProtKB-KW"/>
</dbReference>
<dbReference type="SMART" id="SM00829">
    <property type="entry name" value="PKS_ER"/>
    <property type="match status" value="1"/>
</dbReference>
<feature type="domain" description="Enoyl reductase (ER)" evidence="2">
    <location>
        <begin position="5"/>
        <end position="312"/>
    </location>
</feature>
<evidence type="ECO:0000259" key="2">
    <source>
        <dbReference type="SMART" id="SM00829"/>
    </source>
</evidence>
<dbReference type="SUPFAM" id="SSF51735">
    <property type="entry name" value="NAD(P)-binding Rossmann-fold domains"/>
    <property type="match status" value="1"/>
</dbReference>
<reference evidence="4" key="1">
    <citation type="journal article" date="2019" name="Int. J. Syst. Evol. Microbiol.">
        <title>The Global Catalogue of Microorganisms (GCM) 10K type strain sequencing project: providing services to taxonomists for standard genome sequencing and annotation.</title>
        <authorList>
            <consortium name="The Broad Institute Genomics Platform"/>
            <consortium name="The Broad Institute Genome Sequencing Center for Infectious Disease"/>
            <person name="Wu L."/>
            <person name="Ma J."/>
        </authorList>
    </citation>
    <scope>NUCLEOTIDE SEQUENCE [LARGE SCALE GENOMIC DNA]</scope>
    <source>
        <strain evidence="4">IBRC-M 10908</strain>
    </source>
</reference>
<gene>
    <name evidence="3" type="ORF">ACFPET_13895</name>
</gene>
<dbReference type="InterPro" id="IPR013154">
    <property type="entry name" value="ADH-like_N"/>
</dbReference>
<dbReference type="Pfam" id="PF00107">
    <property type="entry name" value="ADH_zinc_N"/>
    <property type="match status" value="1"/>
</dbReference>
<name>A0ABV8TZP7_9ACTN</name>
<dbReference type="InterPro" id="IPR013149">
    <property type="entry name" value="ADH-like_C"/>
</dbReference>
<sequence length="314" mass="31994">MRAVAADSLDVDPTVQEVPDPRPGAGELLVEVKAAAINPFDHKVARGEILPDLPRDFPYVYGGDFAGVVTALGEGAGSFSVGDKVFGQFLSNPGGHGSNAEYVAVPEKGAVTAIPEGVSFAEAASIGTAGMTAQQIVDSANLNAGESLLIIGAGGGVGSFLIQLAAARDLRVIAATRGDERARLGGFGAARTIDVDEESLGEAVRDEYPDGVDALVDLASQDSEVFAQHAALVGDGGVALTTNFVADESRTPGNIEVINFGMQGSASSLDTVAAAIAAATLKAPIEYSVSIDEAPERIAELRSGKGRGKAVIVF</sequence>
<dbReference type="Proteomes" id="UP001595823">
    <property type="component" value="Unassembled WGS sequence"/>
</dbReference>